<dbReference type="InParanoid" id="D2V8I8"/>
<keyword evidence="4" id="KW-1185">Reference proteome</keyword>
<accession>D2V8I8</accession>
<organism evidence="4">
    <name type="scientific">Naegleria gruberi</name>
    <name type="common">Amoeba</name>
    <dbReference type="NCBI Taxonomy" id="5762"/>
    <lineage>
        <taxon>Eukaryota</taxon>
        <taxon>Discoba</taxon>
        <taxon>Heterolobosea</taxon>
        <taxon>Tetramitia</taxon>
        <taxon>Eutetramitia</taxon>
        <taxon>Vahlkampfiidae</taxon>
        <taxon>Naegleria</taxon>
    </lineage>
</organism>
<proteinExistence type="predicted"/>
<dbReference type="Pfam" id="PF13475">
    <property type="entry name" value="DUF4116"/>
    <property type="match status" value="5"/>
</dbReference>
<feature type="domain" description="DUF4116" evidence="2">
    <location>
        <begin position="443"/>
        <end position="491"/>
    </location>
</feature>
<dbReference type="Proteomes" id="UP000006671">
    <property type="component" value="Unassembled WGS sequence"/>
</dbReference>
<feature type="compositionally biased region" description="Basic and acidic residues" evidence="1">
    <location>
        <begin position="561"/>
        <end position="570"/>
    </location>
</feature>
<dbReference type="EMBL" id="GG738857">
    <property type="protein sequence ID" value="EFC46815.1"/>
    <property type="molecule type" value="Genomic_DNA"/>
</dbReference>
<dbReference type="RefSeq" id="XP_002679559.1">
    <property type="nucleotide sequence ID" value="XM_002679513.1"/>
</dbReference>
<name>D2V8I8_NAEGR</name>
<dbReference type="GeneID" id="8860018"/>
<protein>
    <submittedName>
        <fullName evidence="3">Predicted protein</fullName>
    </submittedName>
</protein>
<feature type="domain" description="DUF4116" evidence="2">
    <location>
        <begin position="244"/>
        <end position="290"/>
    </location>
</feature>
<dbReference type="AlphaFoldDB" id="D2V8I8"/>
<gene>
    <name evidence="3" type="ORF">NAEGRDRAFT_47531</name>
</gene>
<reference evidence="3 4" key="1">
    <citation type="journal article" date="2010" name="Cell">
        <title>The genome of Naegleria gruberi illuminates early eukaryotic versatility.</title>
        <authorList>
            <person name="Fritz-Laylin L.K."/>
            <person name="Prochnik S.E."/>
            <person name="Ginger M.L."/>
            <person name="Dacks J.B."/>
            <person name="Carpenter M.L."/>
            <person name="Field M.C."/>
            <person name="Kuo A."/>
            <person name="Paredez A."/>
            <person name="Chapman J."/>
            <person name="Pham J."/>
            <person name="Shu S."/>
            <person name="Neupane R."/>
            <person name="Cipriano M."/>
            <person name="Mancuso J."/>
            <person name="Tu H."/>
            <person name="Salamov A."/>
            <person name="Lindquist E."/>
            <person name="Shapiro H."/>
            <person name="Lucas S."/>
            <person name="Grigoriev I.V."/>
            <person name="Cande W.Z."/>
            <person name="Fulton C."/>
            <person name="Rokhsar D.S."/>
            <person name="Dawson S.C."/>
        </authorList>
    </citation>
    <scope>NUCLEOTIDE SEQUENCE [LARGE SCALE GENOMIC DNA]</scope>
    <source>
        <strain evidence="3 4">NEG-M</strain>
    </source>
</reference>
<dbReference type="InterPro" id="IPR025197">
    <property type="entry name" value="DUF4116"/>
</dbReference>
<dbReference type="VEuPathDB" id="AmoebaDB:NAEGRDRAFT_47531"/>
<feature type="region of interest" description="Disordered" evidence="1">
    <location>
        <begin position="548"/>
        <end position="576"/>
    </location>
</feature>
<evidence type="ECO:0000256" key="1">
    <source>
        <dbReference type="SAM" id="MobiDB-lite"/>
    </source>
</evidence>
<dbReference type="KEGG" id="ngr:NAEGRDRAFT_47531"/>
<sequence length="576" mass="66998">MRLMEYYPSVCSDFPIEASMMKILGSDEEFMLKAGMYCCELIDLASDDLREKLALKAVQHNGMAMEYFNDDEIVEYGLLLEAVKQNGYALSCVSDHGLVTYDVCKEAIKNDGSAYQFVDSCGHACTELFEIACIDDPYLENDEYYISQSVGKYVALNSGVFATGQHYQTNMDFLKRLTKEHPDLNIFELDLDASDELQRISVKYSQNPLDDWQFRQPFYVNTKDFCRMVRHCGEMLFYAENQTREMVLLALKNNGEAIQFVNNEFLRDNEIILEAIKTFPYAIQYSCDELYQDRDFILECVNENGEVLSYIWEDYGDDREIVLNAVRNCGLSLEYASEELQADKEIVLAAVSNDGSAIVYADPDLQNDWEVLSMTTSTHTNAIEYIMEREDDIKKATLLSRENVPLILEKMKDFGNVDRNMLLNALKKNSALFQQIPEELKSDREFILETVKGNGFVLQHVSDTFKDDLEIVTEAVKDNSYSIEYASNRLKQNWRLRKLVKELDEREYKDWFNYWGTRSEVYDIPKPKRYREETKEFDEVFDSDSEYAEYYSSESEDEEESQSKKRKMDELLNNVD</sequence>
<evidence type="ECO:0000259" key="2">
    <source>
        <dbReference type="Pfam" id="PF13475"/>
    </source>
</evidence>
<feature type="domain" description="DUF4116" evidence="2">
    <location>
        <begin position="79"/>
        <end position="119"/>
    </location>
</feature>
<evidence type="ECO:0000313" key="4">
    <source>
        <dbReference type="Proteomes" id="UP000006671"/>
    </source>
</evidence>
<feature type="domain" description="DUF4116" evidence="2">
    <location>
        <begin position="293"/>
        <end position="341"/>
    </location>
</feature>
<feature type="domain" description="DUF4116" evidence="2">
    <location>
        <begin position="343"/>
        <end position="388"/>
    </location>
</feature>
<evidence type="ECO:0000313" key="3">
    <source>
        <dbReference type="EMBL" id="EFC46815.1"/>
    </source>
</evidence>